<dbReference type="InterPro" id="IPR013785">
    <property type="entry name" value="Aldolase_TIM"/>
</dbReference>
<dbReference type="SFLD" id="SFLDG01058">
    <property type="entry name" value="lipoyl_synthase_like"/>
    <property type="match status" value="1"/>
</dbReference>
<keyword evidence="4 8" id="KW-0479">Metal-binding</keyword>
<dbReference type="SUPFAM" id="SSF102114">
    <property type="entry name" value="Radical SAM enzymes"/>
    <property type="match status" value="1"/>
</dbReference>
<keyword evidence="1 8" id="KW-0004">4Fe-4S</keyword>
<dbReference type="EC" id="2.8.1.8" evidence="8"/>
<dbReference type="NCBIfam" id="NF009544">
    <property type="entry name" value="PRK12928.1"/>
    <property type="match status" value="1"/>
</dbReference>
<dbReference type="InterPro" id="IPR006638">
    <property type="entry name" value="Elp3/MiaA/NifB-like_rSAM"/>
</dbReference>
<dbReference type="SMART" id="SM00729">
    <property type="entry name" value="Elp3"/>
    <property type="match status" value="1"/>
</dbReference>
<dbReference type="PANTHER" id="PTHR10949:SF0">
    <property type="entry name" value="LIPOYL SYNTHASE, MITOCHONDRIAL"/>
    <property type="match status" value="1"/>
</dbReference>
<keyword evidence="11" id="KW-1185">Reference proteome</keyword>
<keyword evidence="3 8" id="KW-0949">S-adenosyl-L-methionine</keyword>
<feature type="binding site" evidence="8">
    <location>
        <position position="60"/>
    </location>
    <ligand>
        <name>[4Fe-4S] cluster</name>
        <dbReference type="ChEBI" id="CHEBI:49883"/>
        <label>2</label>
        <note>4Fe-4S-S-AdoMet</note>
    </ligand>
</feature>
<dbReference type="GO" id="GO:0016992">
    <property type="term" value="F:lipoate synthase activity"/>
    <property type="evidence" value="ECO:0007669"/>
    <property type="project" value="UniProtKB-EC"/>
</dbReference>
<feature type="binding site" evidence="8">
    <location>
        <position position="34"/>
    </location>
    <ligand>
        <name>[4Fe-4S] cluster</name>
        <dbReference type="ChEBI" id="CHEBI:49883"/>
        <label>1</label>
    </ligand>
</feature>
<dbReference type="InterPro" id="IPR003698">
    <property type="entry name" value="Lipoyl_synth"/>
</dbReference>
<comment type="function">
    <text evidence="8">Catalyzes the radical-mediated insertion of two sulfur atoms into the C-6 and C-8 positions of the octanoyl moiety bound to the lipoyl domains of lipoate-dependent enzymes, thereby converting the octanoylated domains into lipoylated derivatives.</text>
</comment>
<dbReference type="SFLD" id="SFLDF00271">
    <property type="entry name" value="lipoyl_synthase"/>
    <property type="match status" value="1"/>
</dbReference>
<name>A0ABZ3IKP4_9FIRM</name>
<evidence type="ECO:0000256" key="2">
    <source>
        <dbReference type="ARBA" id="ARBA00022679"/>
    </source>
</evidence>
<keyword evidence="8" id="KW-0963">Cytoplasm</keyword>
<dbReference type="InterPro" id="IPR058240">
    <property type="entry name" value="rSAM_sf"/>
</dbReference>
<dbReference type="HAMAP" id="MF_00206">
    <property type="entry name" value="Lipoyl_synth"/>
    <property type="match status" value="1"/>
</dbReference>
<evidence type="ECO:0000256" key="1">
    <source>
        <dbReference type="ARBA" id="ARBA00022485"/>
    </source>
</evidence>
<evidence type="ECO:0000256" key="4">
    <source>
        <dbReference type="ARBA" id="ARBA00022723"/>
    </source>
</evidence>
<evidence type="ECO:0000256" key="6">
    <source>
        <dbReference type="ARBA" id="ARBA00023014"/>
    </source>
</evidence>
<keyword evidence="2 8" id="KW-0808">Transferase</keyword>
<dbReference type="PANTHER" id="PTHR10949">
    <property type="entry name" value="LIPOYL SYNTHASE"/>
    <property type="match status" value="1"/>
</dbReference>
<dbReference type="NCBIfam" id="TIGR00510">
    <property type="entry name" value="lipA"/>
    <property type="match status" value="1"/>
</dbReference>
<comment type="subcellular location">
    <subcellularLocation>
        <location evidence="8">Cytoplasm</location>
    </subcellularLocation>
</comment>
<evidence type="ECO:0000256" key="8">
    <source>
        <dbReference type="HAMAP-Rule" id="MF_00206"/>
    </source>
</evidence>
<feature type="binding site" evidence="8">
    <location>
        <position position="67"/>
    </location>
    <ligand>
        <name>[4Fe-4S] cluster</name>
        <dbReference type="ChEBI" id="CHEBI:49883"/>
        <label>2</label>
        <note>4Fe-4S-S-AdoMet</note>
    </ligand>
</feature>
<evidence type="ECO:0000259" key="9">
    <source>
        <dbReference type="PROSITE" id="PS51918"/>
    </source>
</evidence>
<feature type="binding site" evidence="8">
    <location>
        <position position="45"/>
    </location>
    <ligand>
        <name>[4Fe-4S] cluster</name>
        <dbReference type="ChEBI" id="CHEBI:49883"/>
        <label>1</label>
    </ligand>
</feature>
<dbReference type="Proteomes" id="UP000216752">
    <property type="component" value="Chromosome"/>
</dbReference>
<evidence type="ECO:0000313" key="11">
    <source>
        <dbReference type="Proteomes" id="UP000216752"/>
    </source>
</evidence>
<feature type="binding site" evidence="8">
    <location>
        <position position="273"/>
    </location>
    <ligand>
        <name>[4Fe-4S] cluster</name>
        <dbReference type="ChEBI" id="CHEBI:49883"/>
        <label>1</label>
    </ligand>
</feature>
<keyword evidence="5 8" id="KW-0408">Iron</keyword>
<feature type="domain" description="Radical SAM core" evidence="9">
    <location>
        <begin position="46"/>
        <end position="262"/>
    </location>
</feature>
<organism evidence="10 11">
    <name type="scientific">Sporomusa silvacetica DSM 10669</name>
    <dbReference type="NCBI Taxonomy" id="1123289"/>
    <lineage>
        <taxon>Bacteria</taxon>
        <taxon>Bacillati</taxon>
        <taxon>Bacillota</taxon>
        <taxon>Negativicutes</taxon>
        <taxon>Selenomonadales</taxon>
        <taxon>Sporomusaceae</taxon>
        <taxon>Sporomusa</taxon>
    </lineage>
</organism>
<dbReference type="InterPro" id="IPR007197">
    <property type="entry name" value="rSAM"/>
</dbReference>
<evidence type="ECO:0000256" key="3">
    <source>
        <dbReference type="ARBA" id="ARBA00022691"/>
    </source>
</evidence>
<comment type="catalytic activity">
    <reaction evidence="7 8">
        <text>[[Fe-S] cluster scaffold protein carrying a second [4Fe-4S](2+) cluster] + N(6)-octanoyl-L-lysyl-[protein] + 2 oxidized [2Fe-2S]-[ferredoxin] + 2 S-adenosyl-L-methionine + 4 H(+) = [[Fe-S] cluster scaffold protein] + N(6)-[(R)-dihydrolipoyl]-L-lysyl-[protein] + 4 Fe(3+) + 2 hydrogen sulfide + 2 5'-deoxyadenosine + 2 L-methionine + 2 reduced [2Fe-2S]-[ferredoxin]</text>
        <dbReference type="Rhea" id="RHEA:16585"/>
        <dbReference type="Rhea" id="RHEA-COMP:9928"/>
        <dbReference type="Rhea" id="RHEA-COMP:10000"/>
        <dbReference type="Rhea" id="RHEA-COMP:10001"/>
        <dbReference type="Rhea" id="RHEA-COMP:10475"/>
        <dbReference type="Rhea" id="RHEA-COMP:14568"/>
        <dbReference type="Rhea" id="RHEA-COMP:14569"/>
        <dbReference type="ChEBI" id="CHEBI:15378"/>
        <dbReference type="ChEBI" id="CHEBI:17319"/>
        <dbReference type="ChEBI" id="CHEBI:29034"/>
        <dbReference type="ChEBI" id="CHEBI:29919"/>
        <dbReference type="ChEBI" id="CHEBI:33722"/>
        <dbReference type="ChEBI" id="CHEBI:33737"/>
        <dbReference type="ChEBI" id="CHEBI:33738"/>
        <dbReference type="ChEBI" id="CHEBI:57844"/>
        <dbReference type="ChEBI" id="CHEBI:59789"/>
        <dbReference type="ChEBI" id="CHEBI:78809"/>
        <dbReference type="ChEBI" id="CHEBI:83100"/>
        <dbReference type="EC" id="2.8.1.8"/>
    </reaction>
</comment>
<feature type="binding site" evidence="8">
    <location>
        <position position="64"/>
    </location>
    <ligand>
        <name>[4Fe-4S] cluster</name>
        <dbReference type="ChEBI" id="CHEBI:49883"/>
        <label>2</label>
        <note>4Fe-4S-S-AdoMet</note>
    </ligand>
</feature>
<proteinExistence type="inferred from homology"/>
<protein>
    <recommendedName>
        <fullName evidence="8">Lipoyl synthase</fullName>
        <ecNumber evidence="8">2.8.1.8</ecNumber>
    </recommendedName>
    <alternativeName>
        <fullName evidence="8">Lip-syn</fullName>
        <shortName evidence="8">LS</shortName>
    </alternativeName>
    <alternativeName>
        <fullName evidence="8">Lipoate synthase</fullName>
    </alternativeName>
    <alternativeName>
        <fullName evidence="8">Lipoic acid synthase</fullName>
    </alternativeName>
    <alternativeName>
        <fullName evidence="8">Sulfur insertion protein LipA</fullName>
    </alternativeName>
</protein>
<dbReference type="PIRSF" id="PIRSF005963">
    <property type="entry name" value="Lipoyl_synth"/>
    <property type="match status" value="1"/>
</dbReference>
<dbReference type="RefSeq" id="WP_094607514.1">
    <property type="nucleotide sequence ID" value="NZ_CP155573.1"/>
</dbReference>
<comment type="similarity">
    <text evidence="8">Belongs to the radical SAM superfamily. Lipoyl synthase family.</text>
</comment>
<dbReference type="NCBIfam" id="NF004019">
    <property type="entry name" value="PRK05481.1"/>
    <property type="match status" value="1"/>
</dbReference>
<feature type="binding site" evidence="8">
    <location>
        <position position="39"/>
    </location>
    <ligand>
        <name>[4Fe-4S] cluster</name>
        <dbReference type="ChEBI" id="CHEBI:49883"/>
        <label>1</label>
    </ligand>
</feature>
<dbReference type="Pfam" id="PF04055">
    <property type="entry name" value="Radical_SAM"/>
    <property type="match status" value="1"/>
</dbReference>
<accession>A0ABZ3IKP4</accession>
<dbReference type="Gene3D" id="3.20.20.70">
    <property type="entry name" value="Aldolase class I"/>
    <property type="match status" value="1"/>
</dbReference>
<dbReference type="PROSITE" id="PS51918">
    <property type="entry name" value="RADICAL_SAM"/>
    <property type="match status" value="1"/>
</dbReference>
<evidence type="ECO:0000313" key="10">
    <source>
        <dbReference type="EMBL" id="XFO66257.1"/>
    </source>
</evidence>
<comment type="cofactor">
    <cofactor evidence="8">
        <name>[4Fe-4S] cluster</name>
        <dbReference type="ChEBI" id="CHEBI:49883"/>
    </cofactor>
    <text evidence="8">Binds 2 [4Fe-4S] clusters per subunit. One cluster is coordinated with 3 cysteines and an exchangeable S-adenosyl-L-methionine.</text>
</comment>
<evidence type="ECO:0000256" key="7">
    <source>
        <dbReference type="ARBA" id="ARBA00047326"/>
    </source>
</evidence>
<keyword evidence="6 8" id="KW-0411">Iron-sulfur</keyword>
<reference evidence="10" key="1">
    <citation type="submission" date="2024-05" db="EMBL/GenBank/DDBJ databases">
        <title>Isolation and characterization of Sporomusa carbonis sp. nov., a carboxydotrophic hydrogenogen in the genus of Sporomusa isolated from a charcoal burning pile.</title>
        <authorList>
            <person name="Boeer T."/>
            <person name="Rosenbaum F."/>
            <person name="Eysell L."/>
            <person name="Mueller V."/>
            <person name="Daniel R."/>
            <person name="Poehlein A."/>
        </authorList>
    </citation>
    <scope>NUCLEOTIDE SEQUENCE [LARGE SCALE GENOMIC DNA]</scope>
    <source>
        <strain evidence="10">DSM 10669</strain>
    </source>
</reference>
<comment type="pathway">
    <text evidence="8">Protein modification; protein lipoylation via endogenous pathway; protein N(6)-(lipoyl)lysine from octanoyl-[acyl-carrier-protein]: step 2/2.</text>
</comment>
<gene>
    <name evidence="10" type="primary">lipA_1</name>
    <name evidence="8" type="synonym">lipA</name>
    <name evidence="10" type="ORF">SPSIL_024070</name>
</gene>
<dbReference type="SFLD" id="SFLDS00029">
    <property type="entry name" value="Radical_SAM"/>
    <property type="match status" value="1"/>
</dbReference>
<sequence length="295" mass="33099">MANRKPKWLSAKYNKHDVEKLNLMLDELSLNTVCNEANCPNIGECYKKETATFLIMGNNCTRHCKFCAVSKEATLPLNSEEPENVAIASKRLELKHIVITSVTRDDLEDGGASHYVKTIFAIKKALPESTIEVLIPDLNGKEQNLDKIIAAKPDVINHNIETVPSLYAEVRPEADYKMSLGVIKYVKAKDPGIITKTGIMLGLGETEAEVLKVMDDLVNIECDIFTIGQYLQPSKNHIPVKEYIHPEKFDEYKRIGEKKGLRYIASSPLVRSSYNALHAIEKIKGESIINDVCRK</sequence>
<dbReference type="CDD" id="cd01335">
    <property type="entry name" value="Radical_SAM"/>
    <property type="match status" value="1"/>
</dbReference>
<evidence type="ECO:0000256" key="5">
    <source>
        <dbReference type="ARBA" id="ARBA00023004"/>
    </source>
</evidence>
<dbReference type="EMBL" id="CP155573">
    <property type="protein sequence ID" value="XFO66257.1"/>
    <property type="molecule type" value="Genomic_DNA"/>
</dbReference>